<sequence>MEQHDVGDLEPLHEQWKQAQIGGQRLDAERWRIGVAALDADIMEGNIAAGKNRDVDAAIGDEIKPRHRSDLGFDGVSQGIVVEQPRHGDQSRQADHRNSQNGRDRYSQALHSLGHRPWAIVNQHVRDRVTPAGRVVPGGARNLIGFLDAFKAADRSIFTFGAATACLIFACQSLHRGQRLSNSRRQDRLESFRF</sequence>
<organism evidence="1 2">
    <name type="scientific">Nitrobacter winogradskyi</name>
    <name type="common">Nitrobacter agilis</name>
    <dbReference type="NCBI Taxonomy" id="913"/>
    <lineage>
        <taxon>Bacteria</taxon>
        <taxon>Pseudomonadati</taxon>
        <taxon>Pseudomonadota</taxon>
        <taxon>Alphaproteobacteria</taxon>
        <taxon>Hyphomicrobiales</taxon>
        <taxon>Nitrobacteraceae</taxon>
        <taxon>Nitrobacter</taxon>
    </lineage>
</organism>
<proteinExistence type="predicted"/>
<comment type="caution">
    <text evidence="1">The sequence shown here is derived from an EMBL/GenBank/DDBJ whole genome shotgun (WGS) entry which is preliminary data.</text>
</comment>
<evidence type="ECO:0000313" key="1">
    <source>
        <dbReference type="EMBL" id="MCP1999012.1"/>
    </source>
</evidence>
<dbReference type="EMBL" id="JALJZS010000001">
    <property type="protein sequence ID" value="MCP1999012.1"/>
    <property type="molecule type" value="Genomic_DNA"/>
</dbReference>
<name>A0ACC6AHL5_NITWI</name>
<gene>
    <name evidence="1" type="ORF">J2S34_001434</name>
</gene>
<keyword evidence="2" id="KW-1185">Reference proteome</keyword>
<reference evidence="1" key="1">
    <citation type="submission" date="2022-03" db="EMBL/GenBank/DDBJ databases">
        <title>Interactions between chemoautotrophic and heterotrophic bacteria.</title>
        <authorList>
            <person name="Santoro A."/>
        </authorList>
    </citation>
    <scope>NUCLEOTIDE SEQUENCE</scope>
    <source>
        <strain evidence="1">Nb-106</strain>
    </source>
</reference>
<protein>
    <submittedName>
        <fullName evidence="1">Uncharacterized protein</fullName>
    </submittedName>
</protein>
<dbReference type="Proteomes" id="UP001205486">
    <property type="component" value="Unassembled WGS sequence"/>
</dbReference>
<accession>A0ACC6AHL5</accession>
<evidence type="ECO:0000313" key="2">
    <source>
        <dbReference type="Proteomes" id="UP001205486"/>
    </source>
</evidence>